<keyword evidence="3" id="KW-0274">FAD</keyword>
<dbReference type="PANTHER" id="PTHR42973:SF54">
    <property type="entry name" value="FAD-BINDING PCMH-TYPE DOMAIN-CONTAINING PROTEIN"/>
    <property type="match status" value="1"/>
</dbReference>
<dbReference type="Pfam" id="PF01565">
    <property type="entry name" value="FAD_binding_4"/>
    <property type="match status" value="1"/>
</dbReference>
<organism evidence="7 8">
    <name type="scientific">Colletotrichum asianum</name>
    <dbReference type="NCBI Taxonomy" id="702518"/>
    <lineage>
        <taxon>Eukaryota</taxon>
        <taxon>Fungi</taxon>
        <taxon>Dikarya</taxon>
        <taxon>Ascomycota</taxon>
        <taxon>Pezizomycotina</taxon>
        <taxon>Sordariomycetes</taxon>
        <taxon>Hypocreomycetidae</taxon>
        <taxon>Glomerellales</taxon>
        <taxon>Glomerellaceae</taxon>
        <taxon>Colletotrichum</taxon>
        <taxon>Colletotrichum gloeosporioides species complex</taxon>
    </lineage>
</organism>
<comment type="caution">
    <text evidence="7">The sequence shown here is derived from an EMBL/GenBank/DDBJ whole genome shotgun (WGS) entry which is preliminary data.</text>
</comment>
<dbReference type="Gene3D" id="3.30.465.10">
    <property type="match status" value="1"/>
</dbReference>
<keyword evidence="5" id="KW-0732">Signal</keyword>
<dbReference type="SUPFAM" id="SSF56176">
    <property type="entry name" value="FAD-binding/transporter-associated domain-like"/>
    <property type="match status" value="1"/>
</dbReference>
<evidence type="ECO:0000259" key="6">
    <source>
        <dbReference type="PROSITE" id="PS51387"/>
    </source>
</evidence>
<comment type="similarity">
    <text evidence="1">Belongs to the oxygen-dependent FAD-linked oxidoreductase family.</text>
</comment>
<evidence type="ECO:0000256" key="4">
    <source>
        <dbReference type="ARBA" id="ARBA00023002"/>
    </source>
</evidence>
<dbReference type="Proteomes" id="UP000434172">
    <property type="component" value="Unassembled WGS sequence"/>
</dbReference>
<evidence type="ECO:0000313" key="7">
    <source>
        <dbReference type="EMBL" id="KAF0319143.1"/>
    </source>
</evidence>
<feature type="domain" description="FAD-binding PCMH-type" evidence="6">
    <location>
        <begin position="83"/>
        <end position="255"/>
    </location>
</feature>
<evidence type="ECO:0000256" key="5">
    <source>
        <dbReference type="SAM" id="SignalP"/>
    </source>
</evidence>
<proteinExistence type="inferred from homology"/>
<accession>A0A8H3W6M2</accession>
<dbReference type="GO" id="GO:0016491">
    <property type="term" value="F:oxidoreductase activity"/>
    <property type="evidence" value="ECO:0007669"/>
    <property type="project" value="UniProtKB-KW"/>
</dbReference>
<dbReference type="PROSITE" id="PS51387">
    <property type="entry name" value="FAD_PCMH"/>
    <property type="match status" value="1"/>
</dbReference>
<evidence type="ECO:0000256" key="2">
    <source>
        <dbReference type="ARBA" id="ARBA00022630"/>
    </source>
</evidence>
<keyword evidence="8" id="KW-1185">Reference proteome</keyword>
<dbReference type="GO" id="GO:0071949">
    <property type="term" value="F:FAD binding"/>
    <property type="evidence" value="ECO:0007669"/>
    <property type="project" value="InterPro"/>
</dbReference>
<feature type="chain" id="PRO_5034093678" evidence="5">
    <location>
        <begin position="27"/>
        <end position="519"/>
    </location>
</feature>
<dbReference type="PANTHER" id="PTHR42973">
    <property type="entry name" value="BINDING OXIDOREDUCTASE, PUTATIVE (AFU_ORTHOLOGUE AFUA_1G17690)-RELATED"/>
    <property type="match status" value="1"/>
</dbReference>
<dbReference type="InterPro" id="IPR016169">
    <property type="entry name" value="FAD-bd_PCMH_sub2"/>
</dbReference>
<dbReference type="InterPro" id="IPR016166">
    <property type="entry name" value="FAD-bd_PCMH"/>
</dbReference>
<dbReference type="EMBL" id="WOWK01000100">
    <property type="protein sequence ID" value="KAF0319143.1"/>
    <property type="molecule type" value="Genomic_DNA"/>
</dbReference>
<dbReference type="InterPro" id="IPR036318">
    <property type="entry name" value="FAD-bd_PCMH-like_sf"/>
</dbReference>
<dbReference type="InterPro" id="IPR050416">
    <property type="entry name" value="FAD-linked_Oxidoreductase"/>
</dbReference>
<keyword evidence="2" id="KW-0285">Flavoprotein</keyword>
<evidence type="ECO:0000256" key="3">
    <source>
        <dbReference type="ARBA" id="ARBA00022827"/>
    </source>
</evidence>
<keyword evidence="4" id="KW-0560">Oxidoreductase</keyword>
<feature type="signal peptide" evidence="5">
    <location>
        <begin position="1"/>
        <end position="26"/>
    </location>
</feature>
<reference evidence="7 8" key="1">
    <citation type="submission" date="2019-12" db="EMBL/GenBank/DDBJ databases">
        <title>A genome sequence resource for the geographically widespread anthracnose pathogen Colletotrichum asianum.</title>
        <authorList>
            <person name="Meng Y."/>
        </authorList>
    </citation>
    <scope>NUCLEOTIDE SEQUENCE [LARGE SCALE GENOMIC DNA]</scope>
    <source>
        <strain evidence="7 8">ICMP 18580</strain>
    </source>
</reference>
<protein>
    <submittedName>
        <fullName evidence="7">FAD binding domain protein</fullName>
    </submittedName>
</protein>
<name>A0A8H3W6M2_9PEZI</name>
<evidence type="ECO:0000256" key="1">
    <source>
        <dbReference type="ARBA" id="ARBA00005466"/>
    </source>
</evidence>
<gene>
    <name evidence="7" type="ORF">GQ607_013684</name>
</gene>
<sequence length="519" mass="55989">MLGRQPRRSQLMLAASMLTNLAGCSSNCNVTEVCVSFVQGFPQLTLLPNNTGYSSINEGMLLLSERRTRWTLTLQSGYFSAEEWLGPACIFTPNSPQRMATAVQILAQSGVQFAVRGGGWMPIPGAANIDSNGILLATTNLTGLQLADDRKSISVASGHNWADIYNYLSPEGLAVVGSRIGVVGVPGFMLGGGMSLGNQYGWASGNVVGYEAVLSSGSIVYATATNEYSDLFWALRGGGNNFAIVTRFDLKTYEIEKVAVGNVAYGSGQRNSFLADLYDFSRNGVQNQRAFVLPTISYVPAAGPNITYSATLFYNDNNETSPSALQQFLPPQVIPKTSTFATRTLANWSAEADQGFDQVHGQNFRFHGFTMLSNLDALYTAHDAFFQLAQERGPAIKGFISTLAMNPTSRSFIETNRGADPAGDPMGIDSDAGPYFMCEQTFSWSLKNDTGAIETLIADINSEMSAKLGDKLVPFLCLNNAGNGQDVFNTYNAANLQRLKTKYDTEGVYTSLLVGGFKL</sequence>
<evidence type="ECO:0000313" key="8">
    <source>
        <dbReference type="Proteomes" id="UP000434172"/>
    </source>
</evidence>
<dbReference type="OrthoDB" id="2151789at2759"/>
<dbReference type="InterPro" id="IPR006094">
    <property type="entry name" value="Oxid_FAD_bind_N"/>
</dbReference>
<dbReference type="AlphaFoldDB" id="A0A8H3W6M2"/>